<evidence type="ECO:0000313" key="6">
    <source>
        <dbReference type="Proteomes" id="UP001431572"/>
    </source>
</evidence>
<dbReference type="Pfam" id="PF02594">
    <property type="entry name" value="DUF167"/>
    <property type="match status" value="1"/>
</dbReference>
<dbReference type="PANTHER" id="PTHR13420">
    <property type="entry name" value="UPF0235 PROTEIN C15ORF40"/>
    <property type="match status" value="1"/>
</dbReference>
<dbReference type="NCBIfam" id="TIGR00251">
    <property type="entry name" value="DUF167 family protein"/>
    <property type="match status" value="1"/>
</dbReference>
<evidence type="ECO:0000256" key="1">
    <source>
        <dbReference type="ARBA" id="ARBA00010364"/>
    </source>
</evidence>
<evidence type="ECO:0000313" key="5">
    <source>
        <dbReference type="Proteomes" id="UP000521676"/>
    </source>
</evidence>
<dbReference type="InterPro" id="IPR036591">
    <property type="entry name" value="YggU-like_sf"/>
</dbReference>
<dbReference type="EMBL" id="JACATZ010000001">
    <property type="protein sequence ID" value="NWJ44718.1"/>
    <property type="molecule type" value="Genomic_DNA"/>
</dbReference>
<reference evidence="4" key="2">
    <citation type="journal article" date="2024" name="Nature">
        <title>Anoxygenic phototroph of the Chloroflexota uses a type I reaction centre.</title>
        <authorList>
            <person name="Tsuji J.M."/>
            <person name="Shaw N.A."/>
            <person name="Nagashima S."/>
            <person name="Venkiteswaran J.J."/>
            <person name="Schiff S.L."/>
            <person name="Watanabe T."/>
            <person name="Fukui M."/>
            <person name="Hanada S."/>
            <person name="Tank M."/>
            <person name="Neufeld J.D."/>
        </authorList>
    </citation>
    <scope>NUCLEOTIDE SEQUENCE</scope>
    <source>
        <strain evidence="4">L227-S17</strain>
    </source>
</reference>
<gene>
    <name evidence="3" type="ORF">HXX08_02450</name>
    <name evidence="4" type="ORF">OZ401_002410</name>
</gene>
<evidence type="ECO:0000256" key="2">
    <source>
        <dbReference type="HAMAP-Rule" id="MF_00634"/>
    </source>
</evidence>
<accession>A0A8T7LRV7</accession>
<sequence>MSASNIIQQDKEGVTLWVRVVPRSSRNGVSGIIEGAVKINLTAPPVDGAANEALQETLAKLCGLHKRDVTILSGHTARQKRVLLHGAKLEQIKKTLGLPD</sequence>
<dbReference type="Proteomes" id="UP001431572">
    <property type="component" value="Chromosome 1"/>
</dbReference>
<dbReference type="SMART" id="SM01152">
    <property type="entry name" value="DUF167"/>
    <property type="match status" value="1"/>
</dbReference>
<dbReference type="EMBL" id="CP128399">
    <property type="protein sequence ID" value="WJW66604.1"/>
    <property type="molecule type" value="Genomic_DNA"/>
</dbReference>
<dbReference type="PANTHER" id="PTHR13420:SF7">
    <property type="entry name" value="UPF0235 PROTEIN C15ORF40"/>
    <property type="match status" value="1"/>
</dbReference>
<protein>
    <recommendedName>
        <fullName evidence="2">UPF0235 protein HXX08_02450</fullName>
    </recommendedName>
</protein>
<dbReference type="Proteomes" id="UP000521676">
    <property type="component" value="Unassembled WGS sequence"/>
</dbReference>
<proteinExistence type="inferred from homology"/>
<evidence type="ECO:0000313" key="3">
    <source>
        <dbReference type="EMBL" id="NWJ44718.1"/>
    </source>
</evidence>
<keyword evidence="6" id="KW-1185">Reference proteome</keyword>
<dbReference type="GO" id="GO:0005737">
    <property type="term" value="C:cytoplasm"/>
    <property type="evidence" value="ECO:0007669"/>
    <property type="project" value="TreeGrafter"/>
</dbReference>
<organism evidence="3 5">
    <name type="scientific">Candidatus Chlorohelix allophototropha</name>
    <dbReference type="NCBI Taxonomy" id="3003348"/>
    <lineage>
        <taxon>Bacteria</taxon>
        <taxon>Bacillati</taxon>
        <taxon>Chloroflexota</taxon>
        <taxon>Chloroflexia</taxon>
        <taxon>Candidatus Chloroheliales</taxon>
        <taxon>Candidatus Chloroheliaceae</taxon>
        <taxon>Candidatus Chlorohelix</taxon>
    </lineage>
</organism>
<dbReference type="InterPro" id="IPR003746">
    <property type="entry name" value="DUF167"/>
</dbReference>
<dbReference type="Gene3D" id="3.30.1200.10">
    <property type="entry name" value="YggU-like"/>
    <property type="match status" value="1"/>
</dbReference>
<reference evidence="3 5" key="1">
    <citation type="submission" date="2020-06" db="EMBL/GenBank/DDBJ databases">
        <title>Anoxygenic phototrophic Chloroflexota member uses a Type I reaction center.</title>
        <authorList>
            <person name="Tsuji J.M."/>
            <person name="Shaw N.A."/>
            <person name="Nagashima S."/>
            <person name="Venkiteswaran J."/>
            <person name="Schiff S.L."/>
            <person name="Hanada S."/>
            <person name="Tank M."/>
            <person name="Neufeld J.D."/>
        </authorList>
    </citation>
    <scope>NUCLEOTIDE SEQUENCE [LARGE SCALE GENOMIC DNA]</scope>
    <source>
        <strain evidence="3">L227-S17</strain>
    </source>
</reference>
<dbReference type="SUPFAM" id="SSF69786">
    <property type="entry name" value="YggU-like"/>
    <property type="match status" value="1"/>
</dbReference>
<dbReference type="RefSeq" id="WP_341468495.1">
    <property type="nucleotide sequence ID" value="NZ_CP128399.1"/>
</dbReference>
<dbReference type="HAMAP" id="MF_00634">
    <property type="entry name" value="UPF0235"/>
    <property type="match status" value="1"/>
</dbReference>
<evidence type="ECO:0000313" key="4">
    <source>
        <dbReference type="EMBL" id="WJW66604.1"/>
    </source>
</evidence>
<comment type="similarity">
    <text evidence="1 2">Belongs to the UPF0235 family.</text>
</comment>
<name>A0A8T7LRV7_9CHLR</name>
<dbReference type="AlphaFoldDB" id="A0A8T7LRV7"/>